<dbReference type="Pfam" id="PF06850">
    <property type="entry name" value="PHB_depo_C"/>
    <property type="match status" value="1"/>
</dbReference>
<dbReference type="InterPro" id="IPR051321">
    <property type="entry name" value="PHA/PHB_synthase"/>
</dbReference>
<dbReference type="InterPro" id="IPR010915">
    <property type="entry name" value="PHB_depoly_PhaZ"/>
</dbReference>
<sequence length="405" mass="46109">MNYQAYEYLTRGAYIMHEGLSLMNDIASHPSNLLSHTLPGRLTRASLETAMRLTQRYEKLGFNIDEIKIENKRCRVKEDVVFSKPFCDLIHFNRVGVKDDHKVLLVAPLSGHFATLLKGTVEALLPDHEIYVTDWADAREVPLAEGPFTFDCYVEYLIEFLEFLGPGTHMIAICQPTVQAIIATAVMAEKQNKCVPKSLTLMAGPLDTSKNPTRVNEFAEERSMSWFRNVAIMKVPYGYPGEGRRVYPGFMQLGGFISMNHQGHMQKYMSFFQNLVFGEEEDADRFRAFYDEYMAVLDMPAEFYLETIERVFKNNEIARGAITYKGEPVNFEAIDNTALLTVEGADDDICGLGQTEAAQDICKNIPKSMRRHHIQQGAGHYGIFSGSKFRRHIRPLITDFIHKYA</sequence>
<evidence type="ECO:0000313" key="2">
    <source>
        <dbReference type="EMBL" id="QJR80605.1"/>
    </source>
</evidence>
<dbReference type="EMBL" id="CP052766">
    <property type="protein sequence ID" value="QJR80605.1"/>
    <property type="molecule type" value="Genomic_DNA"/>
</dbReference>
<evidence type="ECO:0000313" key="3">
    <source>
        <dbReference type="Proteomes" id="UP000219285"/>
    </source>
</evidence>
<dbReference type="SUPFAM" id="SSF53474">
    <property type="entry name" value="alpha/beta-Hydrolases"/>
    <property type="match status" value="1"/>
</dbReference>
<proteinExistence type="predicted"/>
<evidence type="ECO:0000259" key="1">
    <source>
        <dbReference type="Pfam" id="PF06850"/>
    </source>
</evidence>
<dbReference type="Proteomes" id="UP000219285">
    <property type="component" value="Chromosome"/>
</dbReference>
<reference evidence="3" key="1">
    <citation type="submission" date="2014-12" db="EMBL/GenBank/DDBJ databases">
        <title>Complete genome sequence of a multi-drug resistant Klebsiella pneumoniae.</title>
        <authorList>
            <person name="Hua X."/>
            <person name="Chen Q."/>
            <person name="Li X."/>
            <person name="Feng Y."/>
            <person name="Ruan Z."/>
            <person name="Yu Y."/>
        </authorList>
    </citation>
    <scope>NUCLEOTIDE SEQUENCE [LARGE SCALE GENOMIC DNA]</scope>
    <source>
        <strain evidence="3">5.12</strain>
    </source>
</reference>
<dbReference type="PANTHER" id="PTHR36837">
    <property type="entry name" value="POLY(3-HYDROXYALKANOATE) POLYMERASE SUBUNIT PHAC"/>
    <property type="match status" value="1"/>
</dbReference>
<feature type="domain" description="PHB de-polymerase C-terminal" evidence="1">
    <location>
        <begin position="203"/>
        <end position="404"/>
    </location>
</feature>
<dbReference type="Gene3D" id="3.40.50.1820">
    <property type="entry name" value="alpha/beta hydrolase"/>
    <property type="match status" value="1"/>
</dbReference>
<organism evidence="2 3">
    <name type="scientific">Alteromonas pelagimontana</name>
    <dbReference type="NCBI Taxonomy" id="1858656"/>
    <lineage>
        <taxon>Bacteria</taxon>
        <taxon>Pseudomonadati</taxon>
        <taxon>Pseudomonadota</taxon>
        <taxon>Gammaproteobacteria</taxon>
        <taxon>Alteromonadales</taxon>
        <taxon>Alteromonadaceae</taxon>
        <taxon>Alteromonas/Salinimonas group</taxon>
        <taxon>Alteromonas</taxon>
    </lineage>
</organism>
<dbReference type="AlphaFoldDB" id="A0A6M4MDF3"/>
<dbReference type="RefSeq" id="WP_075608088.1">
    <property type="nucleotide sequence ID" value="NZ_CP052766.1"/>
</dbReference>
<dbReference type="InterPro" id="IPR009656">
    <property type="entry name" value="PHB_depo_C"/>
</dbReference>
<gene>
    <name evidence="2" type="ORF">CA267_007350</name>
</gene>
<name>A0A6M4MDF3_9ALTE</name>
<reference evidence="2 3" key="2">
    <citation type="submission" date="2020-04" db="EMBL/GenBank/DDBJ databases">
        <title>Complete genome sequence of Alteromonas pelagimontana 5.12T.</title>
        <authorList>
            <person name="Sinha R.K."/>
            <person name="Krishnan K.P."/>
            <person name="Kurian J.P."/>
        </authorList>
    </citation>
    <scope>NUCLEOTIDE SEQUENCE [LARGE SCALE GENOMIC DNA]</scope>
    <source>
        <strain evidence="2 3">5.12</strain>
    </source>
</reference>
<dbReference type="OrthoDB" id="9800634at2"/>
<dbReference type="InterPro" id="IPR029058">
    <property type="entry name" value="AB_hydrolase_fold"/>
</dbReference>
<dbReference type="PIRSF" id="PIRSF020818">
    <property type="entry name" value="PHB_depoly_PhaZ"/>
    <property type="match status" value="1"/>
</dbReference>
<protein>
    <submittedName>
        <fullName evidence="2">Polyhydroxyalkanoate depolymerase</fullName>
    </submittedName>
</protein>
<dbReference type="PANTHER" id="PTHR36837:SF4">
    <property type="entry name" value="BLR0908 PROTEIN"/>
    <property type="match status" value="1"/>
</dbReference>
<accession>A0A6M4MDF3</accession>
<dbReference type="KEGG" id="apel:CA267_007350"/>
<keyword evidence="3" id="KW-1185">Reference proteome</keyword>
<dbReference type="NCBIfam" id="TIGR01849">
    <property type="entry name" value="PHB_depoly_PhaZ"/>
    <property type="match status" value="1"/>
</dbReference>